<evidence type="ECO:0000259" key="3">
    <source>
        <dbReference type="Pfam" id="PF02563"/>
    </source>
</evidence>
<dbReference type="EMBL" id="MCYL01000010">
    <property type="protein sequence ID" value="PML57937.1"/>
    <property type="molecule type" value="Genomic_DNA"/>
</dbReference>
<evidence type="ECO:0000256" key="2">
    <source>
        <dbReference type="SAM" id="SignalP"/>
    </source>
</evidence>
<dbReference type="InterPro" id="IPR049712">
    <property type="entry name" value="Poly_export"/>
</dbReference>
<comment type="caution">
    <text evidence="5">The sequence shown here is derived from an EMBL/GenBank/DDBJ whole genome shotgun (WGS) entry which is preliminary data.</text>
</comment>
<evidence type="ECO:0000313" key="5">
    <source>
        <dbReference type="EMBL" id="PML57937.1"/>
    </source>
</evidence>
<dbReference type="Gene3D" id="3.10.560.10">
    <property type="entry name" value="Outer membrane lipoprotein wza domain like"/>
    <property type="match status" value="1"/>
</dbReference>
<dbReference type="GO" id="GO:0015159">
    <property type="term" value="F:polysaccharide transmembrane transporter activity"/>
    <property type="evidence" value="ECO:0007669"/>
    <property type="project" value="InterPro"/>
</dbReference>
<name>A0A2N7IJT6_9VIBR</name>
<dbReference type="Proteomes" id="UP000235746">
    <property type="component" value="Unassembled WGS sequence"/>
</dbReference>
<dbReference type="InterPro" id="IPR003715">
    <property type="entry name" value="Poly_export_N"/>
</dbReference>
<keyword evidence="1 2" id="KW-0732">Signal</keyword>
<dbReference type="AlphaFoldDB" id="A0A2N7IJT6"/>
<evidence type="ECO:0000259" key="4">
    <source>
        <dbReference type="Pfam" id="PF10531"/>
    </source>
</evidence>
<accession>A0A2N7IJT6</accession>
<evidence type="ECO:0000256" key="1">
    <source>
        <dbReference type="ARBA" id="ARBA00022729"/>
    </source>
</evidence>
<organism evidence="5 6">
    <name type="scientific">Vibrio lentus</name>
    <dbReference type="NCBI Taxonomy" id="136468"/>
    <lineage>
        <taxon>Bacteria</taxon>
        <taxon>Pseudomonadati</taxon>
        <taxon>Pseudomonadota</taxon>
        <taxon>Gammaproteobacteria</taxon>
        <taxon>Vibrionales</taxon>
        <taxon>Vibrionaceae</taxon>
        <taxon>Vibrio</taxon>
    </lineage>
</organism>
<reference evidence="6" key="1">
    <citation type="submission" date="2016-07" db="EMBL/GenBank/DDBJ databases">
        <title>Nontailed viruses are major unrecognized killers of bacteria in the ocean.</title>
        <authorList>
            <person name="Kauffman K."/>
            <person name="Hussain F."/>
            <person name="Yang J."/>
            <person name="Arevalo P."/>
            <person name="Brown J."/>
            <person name="Cutler M."/>
            <person name="Kelly L."/>
            <person name="Polz M.F."/>
        </authorList>
    </citation>
    <scope>NUCLEOTIDE SEQUENCE [LARGE SCALE GENOMIC DNA]</scope>
    <source>
        <strain evidence="6">10N.261.51.B8</strain>
    </source>
</reference>
<dbReference type="Pfam" id="PF10531">
    <property type="entry name" value="SLBB"/>
    <property type="match status" value="1"/>
</dbReference>
<feature type="signal peptide" evidence="2">
    <location>
        <begin position="1"/>
        <end position="23"/>
    </location>
</feature>
<feature type="chain" id="PRO_5014685695" evidence="2">
    <location>
        <begin position="24"/>
        <end position="194"/>
    </location>
</feature>
<proteinExistence type="predicted"/>
<feature type="domain" description="Polysaccharide export protein N-terminal" evidence="3">
    <location>
        <begin position="30"/>
        <end position="101"/>
    </location>
</feature>
<dbReference type="Gene3D" id="3.30.1950.10">
    <property type="entry name" value="wza like domain"/>
    <property type="match status" value="1"/>
</dbReference>
<dbReference type="Pfam" id="PF02563">
    <property type="entry name" value="Poly_export"/>
    <property type="match status" value="1"/>
</dbReference>
<sequence length="194" mass="21592">MFKKLLGSLIVMFTVFTSTVSNAKPAQILYTLTAGDTISITVYGEENLTIEELKIDNRETVDYPYLGKIKLGGKTLEQLQLEITDGLKGNVLINPKVNVSMVQYRNIYVNGLVNKPGGYEYEPALTVQEAISLAGGVLTKYRRSAKVYLISEGEYEGYTSEQLTKAFESDTENEVALYQKIKPGDTLHVIGSFW</sequence>
<protein>
    <submittedName>
        <fullName evidence="5">Sugar transporter</fullName>
    </submittedName>
</protein>
<keyword evidence="5" id="KW-0762">Sugar transport</keyword>
<gene>
    <name evidence="5" type="ORF">BCT74_18745</name>
</gene>
<evidence type="ECO:0000313" key="6">
    <source>
        <dbReference type="Proteomes" id="UP000235746"/>
    </source>
</evidence>
<dbReference type="PANTHER" id="PTHR33619:SF3">
    <property type="entry name" value="POLYSACCHARIDE EXPORT PROTEIN GFCE-RELATED"/>
    <property type="match status" value="1"/>
</dbReference>
<dbReference type="InterPro" id="IPR019554">
    <property type="entry name" value="Soluble_ligand-bd"/>
</dbReference>
<dbReference type="PANTHER" id="PTHR33619">
    <property type="entry name" value="POLYSACCHARIDE EXPORT PROTEIN GFCE-RELATED"/>
    <property type="match status" value="1"/>
</dbReference>
<keyword evidence="5" id="KW-0813">Transport</keyword>
<dbReference type="RefSeq" id="WP_065112459.1">
    <property type="nucleotide sequence ID" value="NZ_AP025499.1"/>
</dbReference>
<feature type="domain" description="Soluble ligand binding" evidence="4">
    <location>
        <begin position="107"/>
        <end position="150"/>
    </location>
</feature>